<gene>
    <name evidence="7" type="ORF">IAA28_04045</name>
</gene>
<comment type="similarity">
    <text evidence="1 4">Belongs to the pseudouridine synthase RsuA family.</text>
</comment>
<dbReference type="EMBL" id="DXEU01000070">
    <property type="protein sequence ID" value="HIX51960.1"/>
    <property type="molecule type" value="Genomic_DNA"/>
</dbReference>
<dbReference type="InterPro" id="IPR018496">
    <property type="entry name" value="PsdUridine_synth_RsuA/RluB_CS"/>
</dbReference>
<evidence type="ECO:0000313" key="8">
    <source>
        <dbReference type="Proteomes" id="UP000886780"/>
    </source>
</evidence>
<evidence type="ECO:0000256" key="1">
    <source>
        <dbReference type="ARBA" id="ARBA00008348"/>
    </source>
</evidence>
<dbReference type="EC" id="5.4.99.-" evidence="4"/>
<accession>A0A9D1W445</accession>
<evidence type="ECO:0000313" key="7">
    <source>
        <dbReference type="EMBL" id="HIX51960.1"/>
    </source>
</evidence>
<dbReference type="SMART" id="SM00363">
    <property type="entry name" value="S4"/>
    <property type="match status" value="1"/>
</dbReference>
<dbReference type="PANTHER" id="PTHR47683:SF2">
    <property type="entry name" value="RNA-BINDING S4 DOMAIN-CONTAINING PROTEIN"/>
    <property type="match status" value="1"/>
</dbReference>
<dbReference type="Pfam" id="PF00849">
    <property type="entry name" value="PseudoU_synth_2"/>
    <property type="match status" value="1"/>
</dbReference>
<dbReference type="GO" id="GO:0000455">
    <property type="term" value="P:enzyme-directed rRNA pseudouridine synthesis"/>
    <property type="evidence" value="ECO:0007669"/>
    <property type="project" value="UniProtKB-ARBA"/>
</dbReference>
<dbReference type="Gene3D" id="3.10.290.10">
    <property type="entry name" value="RNA-binding S4 domain"/>
    <property type="match status" value="1"/>
</dbReference>
<dbReference type="GO" id="GO:0120159">
    <property type="term" value="F:rRNA pseudouridine synthase activity"/>
    <property type="evidence" value="ECO:0007669"/>
    <property type="project" value="UniProtKB-ARBA"/>
</dbReference>
<dbReference type="PANTHER" id="PTHR47683">
    <property type="entry name" value="PSEUDOURIDINE SYNTHASE FAMILY PROTEIN-RELATED"/>
    <property type="match status" value="1"/>
</dbReference>
<reference evidence="7" key="1">
    <citation type="journal article" date="2021" name="PeerJ">
        <title>Extensive microbial diversity within the chicken gut microbiome revealed by metagenomics and culture.</title>
        <authorList>
            <person name="Gilroy R."/>
            <person name="Ravi A."/>
            <person name="Getino M."/>
            <person name="Pursley I."/>
            <person name="Horton D.L."/>
            <person name="Alikhan N.F."/>
            <person name="Baker D."/>
            <person name="Gharbi K."/>
            <person name="Hall N."/>
            <person name="Watson M."/>
            <person name="Adriaenssens E.M."/>
            <person name="Foster-Nyarko E."/>
            <person name="Jarju S."/>
            <person name="Secka A."/>
            <person name="Antonio M."/>
            <person name="Oren A."/>
            <person name="Chaudhuri R.R."/>
            <person name="La Ragione R."/>
            <person name="Hildebrand F."/>
            <person name="Pallen M.J."/>
        </authorList>
    </citation>
    <scope>NUCLEOTIDE SEQUENCE</scope>
    <source>
        <strain evidence="7">ChiGjej4B4-12881</strain>
    </source>
</reference>
<dbReference type="GO" id="GO:0003723">
    <property type="term" value="F:RNA binding"/>
    <property type="evidence" value="ECO:0007669"/>
    <property type="project" value="UniProtKB-KW"/>
</dbReference>
<organism evidence="7 8">
    <name type="scientific">Candidatus Lachnoclostridium stercoripullorum</name>
    <dbReference type="NCBI Taxonomy" id="2838635"/>
    <lineage>
        <taxon>Bacteria</taxon>
        <taxon>Bacillati</taxon>
        <taxon>Bacillota</taxon>
        <taxon>Clostridia</taxon>
        <taxon>Lachnospirales</taxon>
        <taxon>Lachnospiraceae</taxon>
    </lineage>
</organism>
<dbReference type="SUPFAM" id="SSF55120">
    <property type="entry name" value="Pseudouridine synthase"/>
    <property type="match status" value="1"/>
</dbReference>
<dbReference type="Pfam" id="PF01479">
    <property type="entry name" value="S4"/>
    <property type="match status" value="1"/>
</dbReference>
<evidence type="ECO:0000256" key="3">
    <source>
        <dbReference type="PROSITE-ProRule" id="PRU00182"/>
    </source>
</evidence>
<dbReference type="CDD" id="cd00165">
    <property type="entry name" value="S4"/>
    <property type="match status" value="1"/>
</dbReference>
<dbReference type="InterPro" id="IPR042092">
    <property type="entry name" value="PsdUridine_s_RsuA/RluB/E/F_cat"/>
</dbReference>
<feature type="region of interest" description="Disordered" evidence="5">
    <location>
        <begin position="230"/>
        <end position="273"/>
    </location>
</feature>
<sequence>MEEIRLNKYLSDAGVCSRREADRLIESGQVLVNGVPAVMGMKIDGTEEVVCRGVEVSGKKKERKILLAVNKPRGIVCTTSDKDRAENIVDFLHYPVRIYPIGRLDKDSSGLILMTNDGEIVNKILRGSNYHEKEYVVRVNQPLTGEFLDRMRSGVEILDTVTRPCKVEKTGGYTFRITLTQGLNRQIRRMCDALGYRVVSLKRVRIMNIRLGDLASGAYREITGEEKKELERLLGDSDSRPGGRERRPQRSEEQVETGKGKRIWRTRSNGSES</sequence>
<dbReference type="InterPro" id="IPR006145">
    <property type="entry name" value="PsdUridine_synth_RsuA/RluA"/>
</dbReference>
<dbReference type="AlphaFoldDB" id="A0A9D1W445"/>
<evidence type="ECO:0000256" key="4">
    <source>
        <dbReference type="RuleBase" id="RU003887"/>
    </source>
</evidence>
<dbReference type="InterPro" id="IPR002942">
    <property type="entry name" value="S4_RNA-bd"/>
</dbReference>
<dbReference type="InterPro" id="IPR020094">
    <property type="entry name" value="TruA/RsuA/RluB/E/F_N"/>
</dbReference>
<dbReference type="Gene3D" id="3.30.70.580">
    <property type="entry name" value="Pseudouridine synthase I, catalytic domain, N-terminal subdomain"/>
    <property type="match status" value="1"/>
</dbReference>
<dbReference type="NCBIfam" id="TIGR00093">
    <property type="entry name" value="pseudouridine synthase"/>
    <property type="match status" value="1"/>
</dbReference>
<keyword evidence="3" id="KW-0694">RNA-binding</keyword>
<evidence type="ECO:0000256" key="5">
    <source>
        <dbReference type="SAM" id="MobiDB-lite"/>
    </source>
</evidence>
<dbReference type="InterPro" id="IPR050343">
    <property type="entry name" value="RsuA_PseudoU_synthase"/>
</dbReference>
<dbReference type="InterPro" id="IPR036986">
    <property type="entry name" value="S4_RNA-bd_sf"/>
</dbReference>
<feature type="compositionally biased region" description="Basic and acidic residues" evidence="5">
    <location>
        <begin position="230"/>
        <end position="259"/>
    </location>
</feature>
<dbReference type="SUPFAM" id="SSF55174">
    <property type="entry name" value="Alpha-L RNA-binding motif"/>
    <property type="match status" value="1"/>
</dbReference>
<reference evidence="7" key="2">
    <citation type="submission" date="2021-04" db="EMBL/GenBank/DDBJ databases">
        <authorList>
            <person name="Gilroy R."/>
        </authorList>
    </citation>
    <scope>NUCLEOTIDE SEQUENCE</scope>
    <source>
        <strain evidence="7">ChiGjej4B4-12881</strain>
    </source>
</reference>
<dbReference type="InterPro" id="IPR020103">
    <property type="entry name" value="PsdUridine_synth_cat_dom_sf"/>
</dbReference>
<feature type="domain" description="RNA-binding S4" evidence="6">
    <location>
        <begin position="4"/>
        <end position="64"/>
    </location>
</feature>
<comment type="caution">
    <text evidence="7">The sequence shown here is derived from an EMBL/GenBank/DDBJ whole genome shotgun (WGS) entry which is preliminary data.</text>
</comment>
<dbReference type="InterPro" id="IPR000748">
    <property type="entry name" value="PsdUridine_synth_RsuA/RluB/E/F"/>
</dbReference>
<dbReference type="Gene3D" id="3.30.70.1560">
    <property type="entry name" value="Alpha-L RNA-binding motif"/>
    <property type="match status" value="1"/>
</dbReference>
<keyword evidence="2 4" id="KW-0413">Isomerase</keyword>
<dbReference type="Proteomes" id="UP000886780">
    <property type="component" value="Unassembled WGS sequence"/>
</dbReference>
<dbReference type="CDD" id="cd02554">
    <property type="entry name" value="PseudoU_synth_RluF"/>
    <property type="match status" value="1"/>
</dbReference>
<dbReference type="PROSITE" id="PS01149">
    <property type="entry name" value="PSI_RSU"/>
    <property type="match status" value="1"/>
</dbReference>
<name>A0A9D1W445_9FIRM</name>
<dbReference type="FunFam" id="3.10.290.10:FF:000003">
    <property type="entry name" value="Pseudouridine synthase"/>
    <property type="match status" value="1"/>
</dbReference>
<evidence type="ECO:0000259" key="6">
    <source>
        <dbReference type="SMART" id="SM00363"/>
    </source>
</evidence>
<dbReference type="PROSITE" id="PS50889">
    <property type="entry name" value="S4"/>
    <property type="match status" value="1"/>
</dbReference>
<dbReference type="FunFam" id="3.30.70.1560:FF:000002">
    <property type="entry name" value="Pseudouridine synthase"/>
    <property type="match status" value="1"/>
</dbReference>
<proteinExistence type="inferred from homology"/>
<evidence type="ECO:0000256" key="2">
    <source>
        <dbReference type="ARBA" id="ARBA00023235"/>
    </source>
</evidence>
<protein>
    <recommendedName>
        <fullName evidence="4">Pseudouridine synthase</fullName>
        <ecNumber evidence="4">5.4.99.-</ecNumber>
    </recommendedName>
</protein>